<feature type="region of interest" description="Disordered" evidence="16">
    <location>
        <begin position="598"/>
        <end position="658"/>
    </location>
</feature>
<keyword evidence="4 14" id="KW-0645">Protease</keyword>
<dbReference type="InterPro" id="IPR003960">
    <property type="entry name" value="ATPase_AAA_CS"/>
</dbReference>
<dbReference type="Pfam" id="PF00004">
    <property type="entry name" value="AAA"/>
    <property type="match status" value="1"/>
</dbReference>
<dbReference type="PANTHER" id="PTHR23076:SF97">
    <property type="entry name" value="ATP-DEPENDENT ZINC METALLOPROTEASE YME1L1"/>
    <property type="match status" value="1"/>
</dbReference>
<comment type="subcellular location">
    <subcellularLocation>
        <location evidence="14">Cell membrane</location>
        <topology evidence="14">Multi-pass membrane protein</topology>
        <orientation evidence="14">Cytoplasmic side</orientation>
    </subcellularLocation>
    <subcellularLocation>
        <location evidence="1">Membrane</location>
    </subcellularLocation>
</comment>
<dbReference type="InterPro" id="IPR003959">
    <property type="entry name" value="ATPase_AAA_core"/>
</dbReference>
<keyword evidence="10 14" id="KW-0067">ATP-binding</keyword>
<comment type="function">
    <text evidence="14">Acts as a processive, ATP-dependent zinc metallopeptidase for both cytoplasmic and membrane proteins. Plays a role in the quality control of integral membrane proteins.</text>
</comment>
<evidence type="ECO:0000256" key="1">
    <source>
        <dbReference type="ARBA" id="ARBA00004370"/>
    </source>
</evidence>
<dbReference type="Proteomes" id="UP001589628">
    <property type="component" value="Unassembled WGS sequence"/>
</dbReference>
<dbReference type="NCBIfam" id="TIGR01241">
    <property type="entry name" value="FtsH_fam"/>
    <property type="match status" value="1"/>
</dbReference>
<evidence type="ECO:0000256" key="9">
    <source>
        <dbReference type="ARBA" id="ARBA00022833"/>
    </source>
</evidence>
<dbReference type="HAMAP" id="MF_01458">
    <property type="entry name" value="FtsH"/>
    <property type="match status" value="1"/>
</dbReference>
<dbReference type="GO" id="GO:0008237">
    <property type="term" value="F:metallopeptidase activity"/>
    <property type="evidence" value="ECO:0007669"/>
    <property type="project" value="UniProtKB-KW"/>
</dbReference>
<dbReference type="InterPro" id="IPR003593">
    <property type="entry name" value="AAA+_ATPase"/>
</dbReference>
<dbReference type="PANTHER" id="PTHR23076">
    <property type="entry name" value="METALLOPROTEASE M41 FTSH"/>
    <property type="match status" value="1"/>
</dbReference>
<proteinExistence type="inferred from homology"/>
<keyword evidence="3 14" id="KW-1003">Cell membrane</keyword>
<dbReference type="EC" id="3.4.24.-" evidence="14"/>
<keyword evidence="9 14" id="KW-0862">Zinc</keyword>
<organism evidence="18 19">
    <name type="scientific">Balneatrix alpica</name>
    <dbReference type="NCBI Taxonomy" id="75684"/>
    <lineage>
        <taxon>Bacteria</taxon>
        <taxon>Pseudomonadati</taxon>
        <taxon>Pseudomonadota</taxon>
        <taxon>Gammaproteobacteria</taxon>
        <taxon>Oceanospirillales</taxon>
        <taxon>Balneatrichaceae</taxon>
        <taxon>Balneatrix</taxon>
    </lineage>
</organism>
<evidence type="ECO:0000256" key="13">
    <source>
        <dbReference type="ARBA" id="ARBA00023136"/>
    </source>
</evidence>
<evidence type="ECO:0000256" key="12">
    <source>
        <dbReference type="ARBA" id="ARBA00023049"/>
    </source>
</evidence>
<dbReference type="SUPFAM" id="SSF140990">
    <property type="entry name" value="FtsH protease domain-like"/>
    <property type="match status" value="1"/>
</dbReference>
<evidence type="ECO:0000256" key="15">
    <source>
        <dbReference type="RuleBase" id="RU003651"/>
    </source>
</evidence>
<keyword evidence="19" id="KW-1185">Reference proteome</keyword>
<dbReference type="InterPro" id="IPR005936">
    <property type="entry name" value="FtsH"/>
</dbReference>
<gene>
    <name evidence="14 18" type="primary">ftsH</name>
    <name evidence="18" type="ORF">ACFFLH_09435</name>
</gene>
<comment type="similarity">
    <text evidence="2 14">In the C-terminal section; belongs to the peptidase M41 family.</text>
</comment>
<dbReference type="Gene3D" id="1.10.8.60">
    <property type="match status" value="1"/>
</dbReference>
<dbReference type="CDD" id="cd19501">
    <property type="entry name" value="RecA-like_FtsH"/>
    <property type="match status" value="1"/>
</dbReference>
<dbReference type="Gene3D" id="3.30.720.210">
    <property type="match status" value="1"/>
</dbReference>
<protein>
    <recommendedName>
        <fullName evidence="14">ATP-dependent zinc metalloprotease FtsH</fullName>
        <ecNumber evidence="14">3.4.24.-</ecNumber>
    </recommendedName>
</protein>
<feature type="binding site" evidence="14">
    <location>
        <begin position="193"/>
        <end position="200"/>
    </location>
    <ligand>
        <name>ATP</name>
        <dbReference type="ChEBI" id="CHEBI:30616"/>
    </ligand>
</feature>
<evidence type="ECO:0000256" key="16">
    <source>
        <dbReference type="SAM" id="MobiDB-lite"/>
    </source>
</evidence>
<evidence type="ECO:0000313" key="18">
    <source>
        <dbReference type="EMBL" id="MFB9886633.1"/>
    </source>
</evidence>
<comment type="similarity">
    <text evidence="14">In the central section; belongs to the AAA ATPase family.</text>
</comment>
<comment type="caution">
    <text evidence="18">The sequence shown here is derived from an EMBL/GenBank/DDBJ whole genome shotgun (WGS) entry which is preliminary data.</text>
</comment>
<comment type="caution">
    <text evidence="14">Lacks conserved residue(s) required for the propagation of feature annotation.</text>
</comment>
<evidence type="ECO:0000256" key="3">
    <source>
        <dbReference type="ARBA" id="ARBA00022475"/>
    </source>
</evidence>
<comment type="subunit">
    <text evidence="14">Homohexamer.</text>
</comment>
<keyword evidence="13 14" id="KW-0472">Membrane</keyword>
<dbReference type="SMART" id="SM00382">
    <property type="entry name" value="AAA"/>
    <property type="match status" value="1"/>
</dbReference>
<dbReference type="InterPro" id="IPR037219">
    <property type="entry name" value="Peptidase_M41-like"/>
</dbReference>
<evidence type="ECO:0000256" key="10">
    <source>
        <dbReference type="ARBA" id="ARBA00022840"/>
    </source>
</evidence>
<evidence type="ECO:0000256" key="7">
    <source>
        <dbReference type="ARBA" id="ARBA00022741"/>
    </source>
</evidence>
<feature type="active site" evidence="14">
    <location>
        <position position="416"/>
    </location>
</feature>
<dbReference type="InterPro" id="IPR027417">
    <property type="entry name" value="P-loop_NTPase"/>
</dbReference>
<evidence type="ECO:0000256" key="14">
    <source>
        <dbReference type="HAMAP-Rule" id="MF_01458"/>
    </source>
</evidence>
<dbReference type="PROSITE" id="PS00674">
    <property type="entry name" value="AAA"/>
    <property type="match status" value="1"/>
</dbReference>
<keyword evidence="11 14" id="KW-1133">Transmembrane helix</keyword>
<comment type="similarity">
    <text evidence="15">Belongs to the AAA ATPase family.</text>
</comment>
<evidence type="ECO:0000256" key="8">
    <source>
        <dbReference type="ARBA" id="ARBA00022801"/>
    </source>
</evidence>
<sequence length="658" mass="72118">MAKNLVLWLIIAAVLLTVFNNFSVESDGQRLNYSDFVAEVQADRVSRVVIDGYIIQGTRVGGDRFETVRPAVQDPKLIDDLLQHGVIVEGKMPEQQSIWTQLLVASFPILVIIAIFMFFMRQMQGGGGKGGPMSFGKSRARLMSEDQIKTTFADVAGVDEAKEDVKELVDFLKDPGKFQRLGGKIPRGVLMAGPPGTGKTLLARAIAGEAKVPFFSISGSDFVEMFVGVGASRVRDMFEQAKKQAPCIIFIDEIDAVGRHRGSGMGGGHDEREQTLNQLLVEMDGFEGNEGIIVIAATNRPDVLDAALLRPGRFDRQVHVGLPDIRGRESILKVHMRKVPVADDVRPDLIARGTPGFSGADLANLVNEAALFAARANQRLVTMQLLDKAKDKIMMGAERKSMVMSHKERLNTAYHEAGHAIVGRLMPEHDPVYKVTIIPRGRALGVTMFLPEEDRYSHSKQAILSQICSLYGGRIAEEMTLGKNGVTTGASNDIQRATQLARNMITRWGLSDKLGPLLYGDEDADPFGRGAGAPGKGYSGETAKLIDEEVRNVIDECYKRSWQVLEENRDILDAMAEALIKFETLDAKQIDELMARKEVTPPEGWQDSPKDPPASSTGQGKAEEAVESKDQADEAADSADDKEDRSQDQHPDMGKPLH</sequence>
<dbReference type="RefSeq" id="WP_211249492.1">
    <property type="nucleotide sequence ID" value="NZ_JBHLZN010000002.1"/>
</dbReference>
<dbReference type="InterPro" id="IPR041569">
    <property type="entry name" value="AAA_lid_3"/>
</dbReference>
<feature type="compositionally biased region" description="Basic and acidic residues" evidence="16">
    <location>
        <begin position="621"/>
        <end position="632"/>
    </location>
</feature>
<dbReference type="Pfam" id="PF01434">
    <property type="entry name" value="Peptidase_M41"/>
    <property type="match status" value="1"/>
</dbReference>
<dbReference type="EMBL" id="JBHLZN010000002">
    <property type="protein sequence ID" value="MFB9886633.1"/>
    <property type="molecule type" value="Genomic_DNA"/>
</dbReference>
<evidence type="ECO:0000256" key="6">
    <source>
        <dbReference type="ARBA" id="ARBA00022723"/>
    </source>
</evidence>
<dbReference type="Gene3D" id="3.40.50.300">
    <property type="entry name" value="P-loop containing nucleotide triphosphate hydrolases"/>
    <property type="match status" value="1"/>
</dbReference>
<feature type="binding site" evidence="14">
    <location>
        <position position="415"/>
    </location>
    <ligand>
        <name>Zn(2+)</name>
        <dbReference type="ChEBI" id="CHEBI:29105"/>
        <note>catalytic</note>
    </ligand>
</feature>
<accession>A0ABV5ZDD9</accession>
<evidence type="ECO:0000259" key="17">
    <source>
        <dbReference type="SMART" id="SM00382"/>
    </source>
</evidence>
<evidence type="ECO:0000313" key="19">
    <source>
        <dbReference type="Proteomes" id="UP001589628"/>
    </source>
</evidence>
<feature type="domain" description="AAA+ ATPase" evidence="17">
    <location>
        <begin position="185"/>
        <end position="324"/>
    </location>
</feature>
<keyword evidence="7 14" id="KW-0547">Nucleotide-binding</keyword>
<dbReference type="InterPro" id="IPR011546">
    <property type="entry name" value="Pept_M41_FtsH_extracell"/>
</dbReference>
<keyword evidence="6 14" id="KW-0479">Metal-binding</keyword>
<feature type="binding site" evidence="14">
    <location>
        <position position="493"/>
    </location>
    <ligand>
        <name>Zn(2+)</name>
        <dbReference type="ChEBI" id="CHEBI:29105"/>
        <note>catalytic</note>
    </ligand>
</feature>
<keyword evidence="5 14" id="KW-0812">Transmembrane</keyword>
<dbReference type="Pfam" id="PF17862">
    <property type="entry name" value="AAA_lid_3"/>
    <property type="match status" value="1"/>
</dbReference>
<reference evidence="18 19" key="1">
    <citation type="submission" date="2024-09" db="EMBL/GenBank/DDBJ databases">
        <authorList>
            <person name="Sun Q."/>
            <person name="Mori K."/>
        </authorList>
    </citation>
    <scope>NUCLEOTIDE SEQUENCE [LARGE SCALE GENOMIC DNA]</scope>
    <source>
        <strain evidence="18 19">ATCC 51285</strain>
    </source>
</reference>
<keyword evidence="8 14" id="KW-0378">Hydrolase</keyword>
<evidence type="ECO:0000256" key="11">
    <source>
        <dbReference type="ARBA" id="ARBA00022989"/>
    </source>
</evidence>
<evidence type="ECO:0000256" key="4">
    <source>
        <dbReference type="ARBA" id="ARBA00022670"/>
    </source>
</evidence>
<evidence type="ECO:0000256" key="2">
    <source>
        <dbReference type="ARBA" id="ARBA00010044"/>
    </source>
</evidence>
<dbReference type="Pfam" id="PF06480">
    <property type="entry name" value="FtsH_ext"/>
    <property type="match status" value="1"/>
</dbReference>
<evidence type="ECO:0000256" key="5">
    <source>
        <dbReference type="ARBA" id="ARBA00022692"/>
    </source>
</evidence>
<comment type="cofactor">
    <cofactor evidence="14">
        <name>Zn(2+)</name>
        <dbReference type="ChEBI" id="CHEBI:29105"/>
    </cofactor>
    <text evidence="14">Binds 1 zinc ion per subunit.</text>
</comment>
<name>A0ABV5ZDD9_9GAMM</name>
<keyword evidence="12 14" id="KW-0482">Metalloprotease</keyword>
<dbReference type="InterPro" id="IPR000642">
    <property type="entry name" value="Peptidase_M41"/>
</dbReference>
<feature type="compositionally biased region" description="Basic and acidic residues" evidence="16">
    <location>
        <begin position="642"/>
        <end position="658"/>
    </location>
</feature>
<dbReference type="SUPFAM" id="SSF52540">
    <property type="entry name" value="P-loop containing nucleoside triphosphate hydrolases"/>
    <property type="match status" value="1"/>
</dbReference>
<feature type="binding site" evidence="14">
    <location>
        <position position="419"/>
    </location>
    <ligand>
        <name>Zn(2+)</name>
        <dbReference type="ChEBI" id="CHEBI:29105"/>
        <note>catalytic</note>
    </ligand>
</feature>
<feature type="transmembrane region" description="Helical" evidence="14">
    <location>
        <begin position="98"/>
        <end position="119"/>
    </location>
</feature>
<dbReference type="Gene3D" id="1.20.58.760">
    <property type="entry name" value="Peptidase M41"/>
    <property type="match status" value="1"/>
</dbReference>